<sequence>MKYLVSLILFLALVIPSLHSQNRALQKDGKHFLFTFKQDSYLISGDSLFCITKEKEGFPKQHELNLVDYKFVTNDSIGYLKNRSSGIVYSFDGSKFKRLDRSFPYQSQNFSFSFLYKNNLMDFGGYGLHTYKNNIIYFDTEKKETELYPQASSYNDSPNPRHKIIGQFIGNHLYIGPGYGVLNEQESPLKNLSFINDYWKFSFKDSRWEKLGEGSLNITFPFYGSIENFNQNTLVIAEEGVFECDIKNNTLITYPNAKLNITRTLNRSFDEYKVTYNKFEDKFYFIINKTSGVAELISLSKEGLLGTEKVYSNLYRTKSYMWFIILSLFVVFVLIYFYFTSQKTPSQVISKNLFKIREEIKLEDFKILKRLVDASPNYINYSELLDVFPEHYSYESKKKKTRQSILYLEEYLIQKIKLKLPVFEFRRNIEDRREKQIRIK</sequence>
<dbReference type="InterPro" id="IPR015915">
    <property type="entry name" value="Kelch-typ_b-propeller"/>
</dbReference>
<keyword evidence="4" id="KW-1185">Reference proteome</keyword>
<dbReference type="SUPFAM" id="SSF117281">
    <property type="entry name" value="Kelch motif"/>
    <property type="match status" value="1"/>
</dbReference>
<feature type="chain" id="PRO_5046331812" description="DUF4350 domain-containing protein" evidence="2">
    <location>
        <begin position="21"/>
        <end position="440"/>
    </location>
</feature>
<dbReference type="Gene3D" id="2.120.10.80">
    <property type="entry name" value="Kelch-type beta propeller"/>
    <property type="match status" value="1"/>
</dbReference>
<dbReference type="EMBL" id="CP150496">
    <property type="protein sequence ID" value="WYW55234.1"/>
    <property type="molecule type" value="Genomic_DNA"/>
</dbReference>
<keyword evidence="1" id="KW-1133">Transmembrane helix</keyword>
<protein>
    <recommendedName>
        <fullName evidence="5">DUF4350 domain-containing protein</fullName>
    </recommendedName>
</protein>
<name>A0ABZ2TTP7_9FLAO</name>
<evidence type="ECO:0000313" key="4">
    <source>
        <dbReference type="Proteomes" id="UP001491088"/>
    </source>
</evidence>
<evidence type="ECO:0000313" key="3">
    <source>
        <dbReference type="EMBL" id="WYW55234.1"/>
    </source>
</evidence>
<keyword evidence="1" id="KW-0472">Membrane</keyword>
<organism evidence="3 4">
    <name type="scientific">Polaribacter marinaquae</name>
    <dbReference type="NCBI Taxonomy" id="1642819"/>
    <lineage>
        <taxon>Bacteria</taxon>
        <taxon>Pseudomonadati</taxon>
        <taxon>Bacteroidota</taxon>
        <taxon>Flavobacteriia</taxon>
        <taxon>Flavobacteriales</taxon>
        <taxon>Flavobacteriaceae</taxon>
    </lineage>
</organism>
<evidence type="ECO:0000256" key="1">
    <source>
        <dbReference type="SAM" id="Phobius"/>
    </source>
</evidence>
<feature type="signal peptide" evidence="2">
    <location>
        <begin position="1"/>
        <end position="20"/>
    </location>
</feature>
<keyword evidence="1" id="KW-0812">Transmembrane</keyword>
<feature type="transmembrane region" description="Helical" evidence="1">
    <location>
        <begin position="320"/>
        <end position="339"/>
    </location>
</feature>
<accession>A0ABZ2TTP7</accession>
<reference evidence="3 4" key="1">
    <citation type="submission" date="2024-03" db="EMBL/GenBank/DDBJ databases">
        <authorList>
            <person name="Cao K."/>
        </authorList>
    </citation>
    <scope>NUCLEOTIDE SEQUENCE [LARGE SCALE GENOMIC DNA]</scope>
    <source>
        <strain evidence="3 4">MCCC 1K00696</strain>
    </source>
</reference>
<dbReference type="RefSeq" id="WP_340932639.1">
    <property type="nucleotide sequence ID" value="NZ_CP150496.1"/>
</dbReference>
<gene>
    <name evidence="3" type="ORF">WG950_11920</name>
</gene>
<proteinExistence type="predicted"/>
<evidence type="ECO:0000256" key="2">
    <source>
        <dbReference type="SAM" id="SignalP"/>
    </source>
</evidence>
<keyword evidence="2" id="KW-0732">Signal</keyword>
<evidence type="ECO:0008006" key="5">
    <source>
        <dbReference type="Google" id="ProtNLM"/>
    </source>
</evidence>
<dbReference type="Proteomes" id="UP001491088">
    <property type="component" value="Chromosome"/>
</dbReference>